<comment type="caution">
    <text evidence="1">The sequence shown here is derived from an EMBL/GenBank/DDBJ whole genome shotgun (WGS) entry which is preliminary data.</text>
</comment>
<protein>
    <submittedName>
        <fullName evidence="1">Uncharacterized protein</fullName>
    </submittedName>
</protein>
<proteinExistence type="predicted"/>
<evidence type="ECO:0000313" key="2">
    <source>
        <dbReference type="Proteomes" id="UP001148629"/>
    </source>
</evidence>
<dbReference type="EMBL" id="JANRMS010000029">
    <property type="protein sequence ID" value="KAJ3549168.1"/>
    <property type="molecule type" value="Genomic_DNA"/>
</dbReference>
<sequence>MPDPDSYTVGWVSALTTEYVAAQVFLDEKHDRPDHVSANDSNTYTLGRIGKHNVVIGVLPDGEYGIAAAAGVARNMMHSFPNVRIGLMVGIGGGAPSQQHDIRLGDIVVSAPRDGHGGVFQYDFGKTIQDREFRHTGFLNQPPELLRTAIADIRAEYEIDGHQLDEAINSVLAQKPRLRRKYGKPELNSDLLFANTAVHRDAGSSCAVDCIGDGLSLVIRRDRTEEDDNPAIHYGTIASANQLMKDGVIRDKLAAEKGVLCFEMEAAGLMNHFPCLVIRGICDYSDSHKNKEWQGYAAMAAAAYAKDLLLRIPPNKVQSEEKIKDIVLDVQKAIESHREIAQKQFDVMTDGVKQRQSDKQEECLQAFRLTSSNQDTTYESSKDLVADRLDGTCEWFLRHENFQKWLRQDSGPLLVSADPGCGKSVLAKYLIDQKLPRSATICYFFFKDPGQNTVRQTLCALLHQLLSQRECLIEHATEQWKIDGPGLVNSTTSLWNILDNAVGDPQAGPIIIVLDALDECDASDFEGLLWNVERQFQKHQSGPGNLKYLLTSRPYEQIVSTFRPLLDVFPYIRIPGEEESESISHEVGQVIRYRVDQLAKEKDLPDRVKSHLAGKLLAIPHRTYLWVYLVFDYLKKEGFKKTPKGVDSAIATLPKNVNQAYAQILNKTKDNPTVRKALNIILAATRPLTLSEMNVAMNIDNTSTSLYDLDLEEEEHFKSRLRSWCGLFISIYHDNIHFLHQTAREFLLADLPSAMAAPSGPSWHHSITKIEAHTVLAEVCVFYLNFFNSDNSTSKVTEEADDHIAVHAFLDYAAKNWGLHFFEARINKDAALIPLAMNICDSGSRSYRKWFEVFWQSVGETSTELDGFLLASYFGHEAIIQLMLETGGIDINTTTPSESLPYSNRTALYWASRNGHEPVVKLLLDVDGIDVNAKDAFGRTSLWHAADSGHEGVVKLLLSQDGIRINPKDGMGQTPLWLAVRNRHEAVAKLLIAKDNVDINFKNHIGQTPLWSAAENGHAEVVKMLLDKEGLDVNVKDSLSRTPLWWASYNGHDAVVKLLLGKDGVDVNSKDYIGQTPLWVAASDGNEAVVELLLGKDGVDTDLEDNLSRQLLWLAVSNGDEAVARLLLGKEGVDVNTKDDYGRTLLSWGAEKGHEAVVRLLLENGADVESKDSYGRTPLSWGVENGHEAVVNLLLDKVSTKVF</sequence>
<gene>
    <name evidence="1" type="ORF">NM208_g643</name>
</gene>
<keyword evidence="2" id="KW-1185">Reference proteome</keyword>
<evidence type="ECO:0000313" key="1">
    <source>
        <dbReference type="EMBL" id="KAJ3549168.1"/>
    </source>
</evidence>
<organism evidence="1 2">
    <name type="scientific">Fusarium decemcellulare</name>
    <dbReference type="NCBI Taxonomy" id="57161"/>
    <lineage>
        <taxon>Eukaryota</taxon>
        <taxon>Fungi</taxon>
        <taxon>Dikarya</taxon>
        <taxon>Ascomycota</taxon>
        <taxon>Pezizomycotina</taxon>
        <taxon>Sordariomycetes</taxon>
        <taxon>Hypocreomycetidae</taxon>
        <taxon>Hypocreales</taxon>
        <taxon>Nectriaceae</taxon>
        <taxon>Fusarium</taxon>
        <taxon>Fusarium decemcellulare species complex</taxon>
    </lineage>
</organism>
<accession>A0ACC1SYY5</accession>
<reference evidence="1" key="1">
    <citation type="submission" date="2022-08" db="EMBL/GenBank/DDBJ databases">
        <title>Genome Sequence of Fusarium decemcellulare.</title>
        <authorList>
            <person name="Buettner E."/>
        </authorList>
    </citation>
    <scope>NUCLEOTIDE SEQUENCE</scope>
    <source>
        <strain evidence="1">Babe19</strain>
    </source>
</reference>
<name>A0ACC1SYY5_9HYPO</name>
<dbReference type="Proteomes" id="UP001148629">
    <property type="component" value="Unassembled WGS sequence"/>
</dbReference>